<gene>
    <name evidence="3" type="ORF">CH63R_06097</name>
</gene>
<evidence type="ECO:0000256" key="1">
    <source>
        <dbReference type="SAM" id="MobiDB-lite"/>
    </source>
</evidence>
<feature type="transmembrane region" description="Helical" evidence="2">
    <location>
        <begin position="168"/>
        <end position="191"/>
    </location>
</feature>
<protein>
    <submittedName>
        <fullName evidence="3">Short-chain dehydrogenase</fullName>
    </submittedName>
</protein>
<dbReference type="VEuPathDB" id="FungiDB:CH63R_06097"/>
<feature type="transmembrane region" description="Helical" evidence="2">
    <location>
        <begin position="123"/>
        <end position="148"/>
    </location>
</feature>
<keyword evidence="2" id="KW-0812">Transmembrane</keyword>
<sequence length="860" mass="95439">MASTPADAEVRRRKPIRPSKTFPMTSLPPQTVDDVPLSNRGPDYLRIPPAVSGETDDETLSGQSQHRRSESINKNDIQDQDNVSLLPTEQSKHSTTDSATATPSVHDDRGRTVTHWSMYSGGWIIHLLAVSMTIVVLVIGMKKIYWYPEAGPLIHGDYRLDAETISNVLQLVAKIHELLIVASLSSIALAMFRHRLITNGVRLGFLTGSYRVGDVGYLGTAAFWRQGLDIQGPWEILLSGFLVFATIMSTVVGPASAVLLLPTLDWYEFNPGTQFENIKLPLWYGRYPNSTWTENYWGADSLEDAGCDTVNGIYTTGCPAGGFNGISTWVQNHGATQLENNLTFSSTSADIRRHVVFAQANFSEDTANTTLSTTAPQFILDSIGLFQRYINAKNRTVGAVSREPHYRLNFTRPEKISDSSVAELYQPFVQSRCEVHDRDQILNTDIAYPNSANHFQCFNQTECLDISEHLPVFKDTRRDSDNINIDRLVASSAVTNYWTINGSSSVIFLRGLMPNKTLENGNQTQIAYLCTLTANWVPSNFSTDPGVSDVLHSTLSDENRMKNVYHNISVQGVLPMRFNSSWFKHANPSWNSTKNTTALARVVKYFARQERQNGSIQGYMALGDSSNKAAIEGLLAKVFGGYLTDALARSSFGGRTIVRLPDTDWKFVDLVQQYGDRGGIHKYTPHSHNHNITLDQWGELTNEINGSFHEVVERFESFLAIDIQAERYGYGTGQQRKTASFAQAMLFIYLGAIAIYSATITIYSATIVVSKEPEYLEGGKPGGRRRSVIPWADMQDLFVLGLRTTPPGGDDLATSGVGVSDIRIWQKVVAARAGNDNKVQLAFQGSSLKELKPSNAREYC</sequence>
<feature type="transmembrane region" description="Helical" evidence="2">
    <location>
        <begin position="236"/>
        <end position="261"/>
    </location>
</feature>
<evidence type="ECO:0000313" key="3">
    <source>
        <dbReference type="EMBL" id="OBR10405.1"/>
    </source>
</evidence>
<evidence type="ECO:0000256" key="2">
    <source>
        <dbReference type="SAM" id="Phobius"/>
    </source>
</evidence>
<comment type="caution">
    <text evidence="3">The sequence shown here is derived from an EMBL/GenBank/DDBJ whole genome shotgun (WGS) entry which is preliminary data.</text>
</comment>
<organism evidence="3 4">
    <name type="scientific">Colletotrichum higginsianum (strain IMI 349063)</name>
    <name type="common">Crucifer anthracnose fungus</name>
    <dbReference type="NCBI Taxonomy" id="759273"/>
    <lineage>
        <taxon>Eukaryota</taxon>
        <taxon>Fungi</taxon>
        <taxon>Dikarya</taxon>
        <taxon>Ascomycota</taxon>
        <taxon>Pezizomycotina</taxon>
        <taxon>Sordariomycetes</taxon>
        <taxon>Hypocreomycetidae</taxon>
        <taxon>Glomerellales</taxon>
        <taxon>Glomerellaceae</taxon>
        <taxon>Colletotrichum</taxon>
        <taxon>Colletotrichum destructivum species complex</taxon>
    </lineage>
</organism>
<keyword evidence="2" id="KW-0472">Membrane</keyword>
<dbReference type="EMBL" id="LTAN01000004">
    <property type="protein sequence ID" value="OBR10405.1"/>
    <property type="molecule type" value="Genomic_DNA"/>
</dbReference>
<dbReference type="KEGG" id="chig:CH63R_06097"/>
<feature type="compositionally biased region" description="Basic and acidic residues" evidence="1">
    <location>
        <begin position="67"/>
        <end position="77"/>
    </location>
</feature>
<feature type="region of interest" description="Disordered" evidence="1">
    <location>
        <begin position="88"/>
        <end position="107"/>
    </location>
</feature>
<keyword evidence="4" id="KW-1185">Reference proteome</keyword>
<feature type="transmembrane region" description="Helical" evidence="2">
    <location>
        <begin position="746"/>
        <end position="765"/>
    </location>
</feature>
<dbReference type="GeneID" id="28865179"/>
<name>A0A1B7YEE6_COLHI</name>
<reference evidence="4" key="1">
    <citation type="journal article" date="2017" name="BMC Genomics">
        <title>Gapless genome assembly of Colletotrichum higginsianum reveals chromosome structure and association of transposable elements with secondary metabolite gene clusters.</title>
        <authorList>
            <person name="Dallery J.-F."/>
            <person name="Lapalu N."/>
            <person name="Zampounis A."/>
            <person name="Pigne S."/>
            <person name="Luyten I."/>
            <person name="Amselem J."/>
            <person name="Wittenberg A.H.J."/>
            <person name="Zhou S."/>
            <person name="de Queiroz M.V."/>
            <person name="Robin G.P."/>
            <person name="Auger A."/>
            <person name="Hainaut M."/>
            <person name="Henrissat B."/>
            <person name="Kim K.-T."/>
            <person name="Lee Y.-H."/>
            <person name="Lespinet O."/>
            <person name="Schwartz D.C."/>
            <person name="Thon M.R."/>
            <person name="O'Connell R.J."/>
        </authorList>
    </citation>
    <scope>NUCLEOTIDE SEQUENCE [LARGE SCALE GENOMIC DNA]</scope>
    <source>
        <strain evidence="4">IMI 349063</strain>
    </source>
</reference>
<dbReference type="OrthoDB" id="5342924at2759"/>
<dbReference type="RefSeq" id="XP_018158922.1">
    <property type="nucleotide sequence ID" value="XM_018301072.1"/>
</dbReference>
<accession>A0A1B7YEE6</accession>
<dbReference type="Proteomes" id="UP000092177">
    <property type="component" value="Chromosome 4"/>
</dbReference>
<dbReference type="AlphaFoldDB" id="A0A1B7YEE6"/>
<proteinExistence type="predicted"/>
<keyword evidence="2" id="KW-1133">Transmembrane helix</keyword>
<feature type="transmembrane region" description="Helical" evidence="2">
    <location>
        <begin position="203"/>
        <end position="224"/>
    </location>
</feature>
<feature type="region of interest" description="Disordered" evidence="1">
    <location>
        <begin position="1"/>
        <end position="83"/>
    </location>
</feature>
<evidence type="ECO:0000313" key="4">
    <source>
        <dbReference type="Proteomes" id="UP000092177"/>
    </source>
</evidence>